<evidence type="ECO:0000256" key="2">
    <source>
        <dbReference type="SAM" id="MobiDB-lite"/>
    </source>
</evidence>
<evidence type="ECO:0000256" key="1">
    <source>
        <dbReference type="PROSITE-ProRule" id="PRU10141"/>
    </source>
</evidence>
<evidence type="ECO:0000259" key="3">
    <source>
        <dbReference type="PROSITE" id="PS50011"/>
    </source>
</evidence>
<dbReference type="GO" id="GO:0007200">
    <property type="term" value="P:phospholipase C-activating G protein-coupled receptor signaling pathway"/>
    <property type="evidence" value="ECO:0007669"/>
    <property type="project" value="TreeGrafter"/>
</dbReference>
<dbReference type="GO" id="GO:0035556">
    <property type="term" value="P:intracellular signal transduction"/>
    <property type="evidence" value="ECO:0007669"/>
    <property type="project" value="TreeGrafter"/>
</dbReference>
<organism evidence="4 5">
    <name type="scientific">Panagrellus redivivus</name>
    <name type="common">Microworm</name>
    <dbReference type="NCBI Taxonomy" id="6233"/>
    <lineage>
        <taxon>Eukaryota</taxon>
        <taxon>Metazoa</taxon>
        <taxon>Ecdysozoa</taxon>
        <taxon>Nematoda</taxon>
        <taxon>Chromadorea</taxon>
        <taxon>Rhabditida</taxon>
        <taxon>Tylenchina</taxon>
        <taxon>Panagrolaimomorpha</taxon>
        <taxon>Panagrolaimoidea</taxon>
        <taxon>Panagrolaimidae</taxon>
        <taxon>Panagrellus</taxon>
    </lineage>
</organism>
<dbReference type="Gene3D" id="3.30.200.20">
    <property type="entry name" value="Phosphorylase Kinase, domain 1"/>
    <property type="match status" value="1"/>
</dbReference>
<dbReference type="GO" id="GO:0004674">
    <property type="term" value="F:protein serine/threonine kinase activity"/>
    <property type="evidence" value="ECO:0007669"/>
    <property type="project" value="UniProtKB-KW"/>
</dbReference>
<dbReference type="PROSITE" id="PS00107">
    <property type="entry name" value="PROTEIN_KINASE_ATP"/>
    <property type="match status" value="1"/>
</dbReference>
<dbReference type="Pfam" id="PF00069">
    <property type="entry name" value="Pkinase"/>
    <property type="match status" value="1"/>
</dbReference>
<accession>A0A7E4VA63</accession>
<dbReference type="GO" id="GO:0005829">
    <property type="term" value="C:cytosol"/>
    <property type="evidence" value="ECO:0007669"/>
    <property type="project" value="TreeGrafter"/>
</dbReference>
<feature type="binding site" evidence="1">
    <location>
        <position position="172"/>
    </location>
    <ligand>
        <name>ATP</name>
        <dbReference type="ChEBI" id="CHEBI:30616"/>
    </ligand>
</feature>
<dbReference type="PANTHER" id="PTHR22968:SF24">
    <property type="entry name" value="SERINE_THREONINE-PROTEIN KINASE"/>
    <property type="match status" value="1"/>
</dbReference>
<dbReference type="WBParaSite" id="Pan_g18459.t1">
    <property type="protein sequence ID" value="Pan_g18459.t1"/>
    <property type="gene ID" value="Pan_g18459"/>
</dbReference>
<evidence type="ECO:0000313" key="4">
    <source>
        <dbReference type="Proteomes" id="UP000492821"/>
    </source>
</evidence>
<keyword evidence="1" id="KW-0067">ATP-binding</keyword>
<proteinExistence type="predicted"/>
<name>A0A7E4VA63_PANRE</name>
<protein>
    <submittedName>
        <fullName evidence="5">Protein kinase domain-containing protein</fullName>
    </submittedName>
</protein>
<feature type="compositionally biased region" description="Polar residues" evidence="2">
    <location>
        <begin position="64"/>
        <end position="73"/>
    </location>
</feature>
<sequence length="198" mass="21470">MYVDPVIQYEDLPLYHWRPHSRGRITVRKLASLAIFGFPEAGRSESNESSADSGVSSAGCPSDEYQSSSRGTKTAENVATWAAAIKQALMPVTPQSSTAVSTAGGDKNRTADMAQLKVPLAGETGHLGMQIQSEQEFSQLYQIFLDEVLGSGQFGVCYGGIHRKTGKHVAVKLIDKLKFPSNKEAALRTEVEILQVCH</sequence>
<dbReference type="GO" id="GO:0005524">
    <property type="term" value="F:ATP binding"/>
    <property type="evidence" value="ECO:0007669"/>
    <property type="project" value="UniProtKB-UniRule"/>
</dbReference>
<reference evidence="4" key="1">
    <citation type="journal article" date="2013" name="Genetics">
        <title>The draft genome and transcriptome of Panagrellus redivivus are shaped by the harsh demands of a free-living lifestyle.</title>
        <authorList>
            <person name="Srinivasan J."/>
            <person name="Dillman A.R."/>
            <person name="Macchietto M.G."/>
            <person name="Heikkinen L."/>
            <person name="Lakso M."/>
            <person name="Fracchia K.M."/>
            <person name="Antoshechkin I."/>
            <person name="Mortazavi A."/>
            <person name="Wong G."/>
            <person name="Sternberg P.W."/>
        </authorList>
    </citation>
    <scope>NUCLEOTIDE SEQUENCE [LARGE SCALE GENOMIC DNA]</scope>
    <source>
        <strain evidence="4">MT8872</strain>
    </source>
</reference>
<dbReference type="Proteomes" id="UP000492821">
    <property type="component" value="Unassembled WGS sequence"/>
</dbReference>
<reference evidence="5" key="2">
    <citation type="submission" date="2020-10" db="UniProtKB">
        <authorList>
            <consortium name="WormBaseParasite"/>
        </authorList>
    </citation>
    <scope>IDENTIFICATION</scope>
</reference>
<feature type="region of interest" description="Disordered" evidence="2">
    <location>
        <begin position="41"/>
        <end position="73"/>
    </location>
</feature>
<feature type="compositionally biased region" description="Polar residues" evidence="2">
    <location>
        <begin position="47"/>
        <end position="56"/>
    </location>
</feature>
<dbReference type="InterPro" id="IPR011009">
    <property type="entry name" value="Kinase-like_dom_sf"/>
</dbReference>
<dbReference type="PANTHER" id="PTHR22968">
    <property type="entry name" value="PROTEIN KINASE C, MU"/>
    <property type="match status" value="1"/>
</dbReference>
<evidence type="ECO:0000313" key="5">
    <source>
        <dbReference type="WBParaSite" id="Pan_g18459.t1"/>
    </source>
</evidence>
<dbReference type="AlphaFoldDB" id="A0A7E4VA63"/>
<dbReference type="GO" id="GO:0008270">
    <property type="term" value="F:zinc ion binding"/>
    <property type="evidence" value="ECO:0007669"/>
    <property type="project" value="UniProtKB-KW"/>
</dbReference>
<keyword evidence="4" id="KW-1185">Reference proteome</keyword>
<feature type="domain" description="Protein kinase" evidence="3">
    <location>
        <begin position="143"/>
        <end position="198"/>
    </location>
</feature>
<keyword evidence="1" id="KW-0547">Nucleotide-binding</keyword>
<dbReference type="PROSITE" id="PS50011">
    <property type="entry name" value="PROTEIN_KINASE_DOM"/>
    <property type="match status" value="1"/>
</dbReference>
<dbReference type="SUPFAM" id="SSF56112">
    <property type="entry name" value="Protein kinase-like (PK-like)"/>
    <property type="match status" value="1"/>
</dbReference>
<dbReference type="InterPro" id="IPR000719">
    <property type="entry name" value="Prot_kinase_dom"/>
</dbReference>
<dbReference type="InterPro" id="IPR017441">
    <property type="entry name" value="Protein_kinase_ATP_BS"/>
</dbReference>